<name>A0A8J3IEP0_9CHLR</name>
<gene>
    <name evidence="4" type="ORF">KSF_040220</name>
</gene>
<keyword evidence="5" id="KW-1185">Reference proteome</keyword>
<dbReference type="InterPro" id="IPR008972">
    <property type="entry name" value="Cupredoxin"/>
</dbReference>
<dbReference type="EMBL" id="BNJK01000001">
    <property type="protein sequence ID" value="GHO93974.1"/>
    <property type="molecule type" value="Genomic_DNA"/>
</dbReference>
<evidence type="ECO:0000259" key="3">
    <source>
        <dbReference type="Pfam" id="PF00127"/>
    </source>
</evidence>
<reference evidence="4" key="1">
    <citation type="submission" date="2020-10" db="EMBL/GenBank/DDBJ databases">
        <title>Taxonomic study of unclassified bacteria belonging to the class Ktedonobacteria.</title>
        <authorList>
            <person name="Yabe S."/>
            <person name="Wang C.M."/>
            <person name="Zheng Y."/>
            <person name="Sakai Y."/>
            <person name="Cavaletti L."/>
            <person name="Monciardini P."/>
            <person name="Donadio S."/>
        </authorList>
    </citation>
    <scope>NUCLEOTIDE SEQUENCE</scope>
    <source>
        <strain evidence="4">ID150040</strain>
    </source>
</reference>
<dbReference type="Pfam" id="PF00127">
    <property type="entry name" value="Copper-bind"/>
    <property type="match status" value="1"/>
</dbReference>
<accession>A0A8J3IEP0</accession>
<dbReference type="Gene3D" id="2.60.40.420">
    <property type="entry name" value="Cupredoxins - blue copper proteins"/>
    <property type="match status" value="1"/>
</dbReference>
<keyword evidence="2" id="KW-0186">Copper</keyword>
<organism evidence="4 5">
    <name type="scientific">Reticulibacter mediterranei</name>
    <dbReference type="NCBI Taxonomy" id="2778369"/>
    <lineage>
        <taxon>Bacteria</taxon>
        <taxon>Bacillati</taxon>
        <taxon>Chloroflexota</taxon>
        <taxon>Ktedonobacteria</taxon>
        <taxon>Ktedonobacterales</taxon>
        <taxon>Reticulibacteraceae</taxon>
        <taxon>Reticulibacter</taxon>
    </lineage>
</organism>
<dbReference type="GO" id="GO:0009055">
    <property type="term" value="F:electron transfer activity"/>
    <property type="evidence" value="ECO:0007669"/>
    <property type="project" value="InterPro"/>
</dbReference>
<dbReference type="InterPro" id="IPR000923">
    <property type="entry name" value="BlueCu_1"/>
</dbReference>
<evidence type="ECO:0000256" key="2">
    <source>
        <dbReference type="ARBA" id="ARBA00023008"/>
    </source>
</evidence>
<keyword evidence="1" id="KW-0479">Metal-binding</keyword>
<feature type="domain" description="Blue (type 1) copper" evidence="3">
    <location>
        <begin position="2"/>
        <end position="91"/>
    </location>
</feature>
<evidence type="ECO:0000313" key="5">
    <source>
        <dbReference type="Proteomes" id="UP000597444"/>
    </source>
</evidence>
<protein>
    <recommendedName>
        <fullName evidence="3">Blue (type 1) copper domain-containing protein</fullName>
    </recommendedName>
</protein>
<dbReference type="SUPFAM" id="SSF49503">
    <property type="entry name" value="Cupredoxins"/>
    <property type="match status" value="1"/>
</dbReference>
<evidence type="ECO:0000256" key="1">
    <source>
        <dbReference type="ARBA" id="ARBA00022723"/>
    </source>
</evidence>
<dbReference type="AlphaFoldDB" id="A0A8J3IEP0"/>
<comment type="caution">
    <text evidence="4">The sequence shown here is derived from an EMBL/GenBank/DDBJ whole genome shotgun (WGS) entry which is preliminary data.</text>
</comment>
<proteinExistence type="predicted"/>
<dbReference type="Proteomes" id="UP000597444">
    <property type="component" value="Unassembled WGS sequence"/>
</dbReference>
<dbReference type="GO" id="GO:0005507">
    <property type="term" value="F:copper ion binding"/>
    <property type="evidence" value="ECO:0007669"/>
    <property type="project" value="InterPro"/>
</dbReference>
<sequence>MNDTQFVQSSITIHKGESITLVSTTFTPHIIANGTWDNGQAKAAKESGAPEVKSVQINGNSSGSIGPFTTAGTFKLYCTIHSGMNLTVIVQ</sequence>
<evidence type="ECO:0000313" key="4">
    <source>
        <dbReference type="EMBL" id="GHO93974.1"/>
    </source>
</evidence>